<evidence type="ECO:0000313" key="1">
    <source>
        <dbReference type="EMBL" id="GAA1953540.1"/>
    </source>
</evidence>
<name>A0ABP5BW83_9MICO</name>
<dbReference type="EMBL" id="BAAAOG010000002">
    <property type="protein sequence ID" value="GAA1953540.1"/>
    <property type="molecule type" value="Genomic_DNA"/>
</dbReference>
<accession>A0ABP5BW83</accession>
<keyword evidence="2" id="KW-1185">Reference proteome</keyword>
<evidence type="ECO:0000313" key="2">
    <source>
        <dbReference type="Proteomes" id="UP001499933"/>
    </source>
</evidence>
<dbReference type="Proteomes" id="UP001499933">
    <property type="component" value="Unassembled WGS sequence"/>
</dbReference>
<gene>
    <name evidence="1" type="ORF">GCM10009776_14230</name>
</gene>
<comment type="caution">
    <text evidence="1">The sequence shown here is derived from an EMBL/GenBank/DDBJ whole genome shotgun (WGS) entry which is preliminary data.</text>
</comment>
<reference evidence="2" key="1">
    <citation type="journal article" date="2019" name="Int. J. Syst. Evol. Microbiol.">
        <title>The Global Catalogue of Microorganisms (GCM) 10K type strain sequencing project: providing services to taxonomists for standard genome sequencing and annotation.</title>
        <authorList>
            <consortium name="The Broad Institute Genomics Platform"/>
            <consortium name="The Broad Institute Genome Sequencing Center for Infectious Disease"/>
            <person name="Wu L."/>
            <person name="Ma J."/>
        </authorList>
    </citation>
    <scope>NUCLEOTIDE SEQUENCE [LARGE SCALE GENOMIC DNA]</scope>
    <source>
        <strain evidence="2">JCM 14901</strain>
    </source>
</reference>
<organism evidence="1 2">
    <name type="scientific">Microbacterium deminutum</name>
    <dbReference type="NCBI Taxonomy" id="344164"/>
    <lineage>
        <taxon>Bacteria</taxon>
        <taxon>Bacillati</taxon>
        <taxon>Actinomycetota</taxon>
        <taxon>Actinomycetes</taxon>
        <taxon>Micrococcales</taxon>
        <taxon>Microbacteriaceae</taxon>
        <taxon>Microbacterium</taxon>
    </lineage>
</organism>
<sequence>MAELSCEALSRVDDQGCPDLICTRARHRRAPSTRVAWQRSGNNRIKSQPRALIDQNVDLTDIKRNRDTLIRVYDRFVGSNPTVTARETPDYQGFFSF</sequence>
<protein>
    <submittedName>
        <fullName evidence="1">Uncharacterized protein</fullName>
    </submittedName>
</protein>
<proteinExistence type="predicted"/>